<dbReference type="InterPro" id="IPR003599">
    <property type="entry name" value="Ig_sub"/>
</dbReference>
<dbReference type="InterPro" id="IPR036179">
    <property type="entry name" value="Ig-like_dom_sf"/>
</dbReference>
<feature type="compositionally biased region" description="Gly residues" evidence="2">
    <location>
        <begin position="453"/>
        <end position="463"/>
    </location>
</feature>
<feature type="region of interest" description="Disordered" evidence="2">
    <location>
        <begin position="405"/>
        <end position="487"/>
    </location>
</feature>
<accession>A0A8C3FWZ7</accession>
<feature type="compositionally biased region" description="Pro residues" evidence="2">
    <location>
        <begin position="477"/>
        <end position="487"/>
    </location>
</feature>
<dbReference type="PANTHER" id="PTHR11738:SF186">
    <property type="entry name" value="OSTEOCLAST-ASSOCIATED IMMUNOGLOBULIN-LIKE RECEPTOR"/>
    <property type="match status" value="1"/>
</dbReference>
<dbReference type="InterPro" id="IPR007110">
    <property type="entry name" value="Ig-like_dom"/>
</dbReference>
<protein>
    <recommendedName>
        <fullName evidence="3">Ig-like domain-containing protein</fullName>
    </recommendedName>
</protein>
<sequence>MGLQPPAQFLIPLALGPQTRWSSAPGNFPKPSLSVSPRGVTEPGENVTFRCVGEQPGMRFVLSKNGAYKKIQDPSGSEAVFPIPSVGPDDSGIYTCQYHTKSQTADWSEPSDPVELVVPGEGATSLQPHTDISLSPSGGVSLGGVVTVWCRGQLRGVRFMLNKEGRHFPPVDSAGFEVVFPISNVSREHGGNYSCSYHSRSEPFTVSYPSDPVELVLRGEEPGSASPFPAPAPPPARPSRVNRIFPCLGPCGAGHQRPAHCLLCADPSLPRPSISLSPTGVTAPGADVTIRCQGQRRNVTFFLHKAGDLNPQRHMDPAGDGAEFHIPTVGHQHGGSYSCSYRPQSEPFVSSEPSNPVQLVVAGEGPSSVSLLPTPPPAGSSGRFSTDAMLRARLCPELWARQRGRPAREWGQSHWGVPQPGGAADTQDLGQREGGSRELQSREGLFQATHQLGGDGQSYGGSNSGWVGPRHEWEGQPPAPHSLPDPQPPQCLLPCRSLPRICWGMPGEGQDLGGWTVKLGPTRCHSPGAITPLLGPHDIPLAIGVSITQNSLCSCFPSPQWGPRGPLSLPAVDVLLPLAVPWSPGPWPPPEGGGQLLKYQFLPPPVRTAWLCLAAAEIPRGQAHLTADRPGQRHLWGWTEGSYGDRELGWFPVLGG</sequence>
<dbReference type="Proteomes" id="UP000694380">
    <property type="component" value="Unplaced"/>
</dbReference>
<dbReference type="PANTHER" id="PTHR11738">
    <property type="entry name" value="MHC CLASS I NK CELL RECEPTOR"/>
    <property type="match status" value="1"/>
</dbReference>
<dbReference type="Pfam" id="PF13895">
    <property type="entry name" value="Ig_2"/>
    <property type="match status" value="3"/>
</dbReference>
<reference evidence="4" key="2">
    <citation type="submission" date="2025-09" db="UniProtKB">
        <authorList>
            <consortium name="Ensembl"/>
        </authorList>
    </citation>
    <scope>IDENTIFICATION</scope>
</reference>
<feature type="compositionally biased region" description="Basic and acidic residues" evidence="2">
    <location>
        <begin position="430"/>
        <end position="441"/>
    </location>
</feature>
<evidence type="ECO:0000313" key="4">
    <source>
        <dbReference type="Ensembl" id="ENSCPBP00000015113.1"/>
    </source>
</evidence>
<dbReference type="InterPro" id="IPR003598">
    <property type="entry name" value="Ig_sub2"/>
</dbReference>
<organism evidence="4 5">
    <name type="scientific">Chrysemys picta bellii</name>
    <name type="common">Western painted turtle</name>
    <name type="synonym">Emys bellii</name>
    <dbReference type="NCBI Taxonomy" id="8478"/>
    <lineage>
        <taxon>Eukaryota</taxon>
        <taxon>Metazoa</taxon>
        <taxon>Chordata</taxon>
        <taxon>Craniata</taxon>
        <taxon>Vertebrata</taxon>
        <taxon>Euteleostomi</taxon>
        <taxon>Archelosauria</taxon>
        <taxon>Testudinata</taxon>
        <taxon>Testudines</taxon>
        <taxon>Cryptodira</taxon>
        <taxon>Durocryptodira</taxon>
        <taxon>Testudinoidea</taxon>
        <taxon>Emydidae</taxon>
        <taxon>Chrysemys</taxon>
    </lineage>
</organism>
<feature type="region of interest" description="Disordered" evidence="2">
    <location>
        <begin position="22"/>
        <end position="41"/>
    </location>
</feature>
<evidence type="ECO:0000256" key="2">
    <source>
        <dbReference type="SAM" id="MobiDB-lite"/>
    </source>
</evidence>
<dbReference type="Ensembl" id="ENSCPBT00000017912.1">
    <property type="protein sequence ID" value="ENSCPBP00000015113.1"/>
    <property type="gene ID" value="ENSCPBG00000011074.1"/>
</dbReference>
<evidence type="ECO:0000259" key="3">
    <source>
        <dbReference type="PROSITE" id="PS50835"/>
    </source>
</evidence>
<dbReference type="Gene3D" id="2.60.40.10">
    <property type="entry name" value="Immunoglobulins"/>
    <property type="match status" value="3"/>
</dbReference>
<dbReference type="SUPFAM" id="SSF48726">
    <property type="entry name" value="Immunoglobulin"/>
    <property type="match status" value="3"/>
</dbReference>
<dbReference type="PROSITE" id="PS50835">
    <property type="entry name" value="IG_LIKE"/>
    <property type="match status" value="1"/>
</dbReference>
<dbReference type="GO" id="GO:0002764">
    <property type="term" value="P:immune response-regulating signaling pathway"/>
    <property type="evidence" value="ECO:0007669"/>
    <property type="project" value="TreeGrafter"/>
</dbReference>
<dbReference type="AlphaFoldDB" id="A0A8C3FWZ7"/>
<proteinExistence type="predicted"/>
<dbReference type="SMART" id="SM00408">
    <property type="entry name" value="IGc2"/>
    <property type="match status" value="3"/>
</dbReference>
<dbReference type="InterPro" id="IPR013783">
    <property type="entry name" value="Ig-like_fold"/>
</dbReference>
<name>A0A8C3FWZ7_CHRPI</name>
<keyword evidence="5" id="KW-1185">Reference proteome</keyword>
<feature type="domain" description="Ig-like" evidence="3">
    <location>
        <begin position="31"/>
        <end position="106"/>
    </location>
</feature>
<reference evidence="4" key="1">
    <citation type="submission" date="2025-08" db="UniProtKB">
        <authorList>
            <consortium name="Ensembl"/>
        </authorList>
    </citation>
    <scope>IDENTIFICATION</scope>
</reference>
<dbReference type="InterPro" id="IPR050412">
    <property type="entry name" value="Ig-like_Receptors_ImmuneReg"/>
</dbReference>
<keyword evidence="1" id="KW-1015">Disulfide bond</keyword>
<dbReference type="SMART" id="SM00409">
    <property type="entry name" value="IG"/>
    <property type="match status" value="3"/>
</dbReference>
<evidence type="ECO:0000313" key="5">
    <source>
        <dbReference type="Proteomes" id="UP000694380"/>
    </source>
</evidence>
<evidence type="ECO:0000256" key="1">
    <source>
        <dbReference type="ARBA" id="ARBA00023157"/>
    </source>
</evidence>
<dbReference type="GeneTree" id="ENSGT01150000286974"/>